<dbReference type="GO" id="GO:0052621">
    <property type="term" value="F:diguanylate cyclase activity"/>
    <property type="evidence" value="ECO:0007669"/>
    <property type="project" value="UniProtKB-EC"/>
</dbReference>
<feature type="transmembrane region" description="Helical" evidence="3">
    <location>
        <begin position="192"/>
        <end position="211"/>
    </location>
</feature>
<comment type="catalytic activity">
    <reaction evidence="2">
        <text>2 GTP = 3',3'-c-di-GMP + 2 diphosphate</text>
        <dbReference type="Rhea" id="RHEA:24898"/>
        <dbReference type="ChEBI" id="CHEBI:33019"/>
        <dbReference type="ChEBI" id="CHEBI:37565"/>
        <dbReference type="ChEBI" id="CHEBI:58805"/>
        <dbReference type="EC" id="2.7.7.65"/>
    </reaction>
</comment>
<sequence>MSALLNLDQQTMFTINALLLVVFAIAFAFAGLGQKDRTYWFYMVSSNVVFAIAFAIFSYQIDGTANGVFLPNLLLFIGLGFRLIAIRAFFGHSTPLISVLIIPIQATLAFMLWPFIGNSLTFGVINLLITVQLVTIIWTISVDQEDLKSKWGLILAYAVVVLSSFLRVLQGWVFDSSMSSLLPADVFLELNLIAAAIHISASGAFSLSIAYERSLNNLREIALRDPLTGLLNRWSIETLSEVLPKKKDSNLVCVIMIDIDHFKLINDAHGHATGDAVLKHCAELLKYTFRDYNLIARVGGEEFMILIPGKVAHSTAPLCEKFRMKLTERPFIRDGATVPFTVSIGICSGYVKERTEFDTIWENADKALYRAKSVGRNTTEIFEKIAAPTGL</sequence>
<evidence type="ECO:0000256" key="1">
    <source>
        <dbReference type="ARBA" id="ARBA00012528"/>
    </source>
</evidence>
<evidence type="ECO:0000256" key="2">
    <source>
        <dbReference type="ARBA" id="ARBA00034247"/>
    </source>
</evidence>
<dbReference type="Pfam" id="PF00990">
    <property type="entry name" value="GGDEF"/>
    <property type="match status" value="1"/>
</dbReference>
<evidence type="ECO:0000256" key="3">
    <source>
        <dbReference type="SAM" id="Phobius"/>
    </source>
</evidence>
<dbReference type="AlphaFoldDB" id="A0A256FBI4"/>
<dbReference type="InterPro" id="IPR050469">
    <property type="entry name" value="Diguanylate_Cyclase"/>
</dbReference>
<protein>
    <recommendedName>
        <fullName evidence="1">diguanylate cyclase</fullName>
        <ecNumber evidence="1">2.7.7.65</ecNumber>
    </recommendedName>
</protein>
<feature type="transmembrane region" description="Helical" evidence="3">
    <location>
        <begin position="12"/>
        <end position="32"/>
    </location>
</feature>
<dbReference type="InterPro" id="IPR029787">
    <property type="entry name" value="Nucleotide_cyclase"/>
</dbReference>
<gene>
    <name evidence="5" type="ORF">CEV32_1202</name>
</gene>
<dbReference type="GO" id="GO:1902201">
    <property type="term" value="P:negative regulation of bacterial-type flagellum-dependent cell motility"/>
    <property type="evidence" value="ECO:0007669"/>
    <property type="project" value="TreeGrafter"/>
</dbReference>
<dbReference type="RefSeq" id="WP_143128832.1">
    <property type="nucleotide sequence ID" value="NZ_JBHEEL010000018.1"/>
</dbReference>
<dbReference type="Proteomes" id="UP000216345">
    <property type="component" value="Unassembled WGS sequence"/>
</dbReference>
<name>A0A256FBI4_9HYPH</name>
<organism evidence="5 6">
    <name type="scientific">Brucella rhizosphaerae</name>
    <dbReference type="NCBI Taxonomy" id="571254"/>
    <lineage>
        <taxon>Bacteria</taxon>
        <taxon>Pseudomonadati</taxon>
        <taxon>Pseudomonadota</taxon>
        <taxon>Alphaproteobacteria</taxon>
        <taxon>Hyphomicrobiales</taxon>
        <taxon>Brucellaceae</taxon>
        <taxon>Brucella/Ochrobactrum group</taxon>
        <taxon>Brucella</taxon>
    </lineage>
</organism>
<dbReference type="FunFam" id="3.30.70.270:FF:000001">
    <property type="entry name" value="Diguanylate cyclase domain protein"/>
    <property type="match status" value="1"/>
</dbReference>
<feature type="transmembrane region" description="Helical" evidence="3">
    <location>
        <begin position="67"/>
        <end position="84"/>
    </location>
</feature>
<dbReference type="GO" id="GO:0005886">
    <property type="term" value="C:plasma membrane"/>
    <property type="evidence" value="ECO:0007669"/>
    <property type="project" value="TreeGrafter"/>
</dbReference>
<dbReference type="PANTHER" id="PTHR45138:SF9">
    <property type="entry name" value="DIGUANYLATE CYCLASE DGCM-RELATED"/>
    <property type="match status" value="1"/>
</dbReference>
<dbReference type="InterPro" id="IPR000160">
    <property type="entry name" value="GGDEF_dom"/>
</dbReference>
<dbReference type="SMART" id="SM00267">
    <property type="entry name" value="GGDEF"/>
    <property type="match status" value="1"/>
</dbReference>
<dbReference type="Gene3D" id="3.30.70.270">
    <property type="match status" value="1"/>
</dbReference>
<proteinExistence type="predicted"/>
<evidence type="ECO:0000313" key="5">
    <source>
        <dbReference type="EMBL" id="OYR12133.1"/>
    </source>
</evidence>
<keyword evidence="3" id="KW-0472">Membrane</keyword>
<dbReference type="GO" id="GO:0043709">
    <property type="term" value="P:cell adhesion involved in single-species biofilm formation"/>
    <property type="evidence" value="ECO:0007669"/>
    <property type="project" value="TreeGrafter"/>
</dbReference>
<accession>A0A256FBI4</accession>
<dbReference type="InterPro" id="IPR043128">
    <property type="entry name" value="Rev_trsase/Diguanyl_cyclase"/>
</dbReference>
<dbReference type="SUPFAM" id="SSF55073">
    <property type="entry name" value="Nucleotide cyclase"/>
    <property type="match status" value="1"/>
</dbReference>
<dbReference type="NCBIfam" id="TIGR00254">
    <property type="entry name" value="GGDEF"/>
    <property type="match status" value="1"/>
</dbReference>
<feature type="domain" description="GGDEF" evidence="4">
    <location>
        <begin position="250"/>
        <end position="384"/>
    </location>
</feature>
<evidence type="ECO:0000313" key="6">
    <source>
        <dbReference type="Proteomes" id="UP000216345"/>
    </source>
</evidence>
<keyword evidence="3" id="KW-0812">Transmembrane</keyword>
<reference evidence="5 6" key="1">
    <citation type="submission" date="2017-07" db="EMBL/GenBank/DDBJ databases">
        <title>Phylogenetic study on the rhizospheric bacterium Ochrobactrum sp. A44.</title>
        <authorList>
            <person name="Krzyzanowska D.M."/>
            <person name="Ossowicki A."/>
            <person name="Rajewska M."/>
            <person name="Maciag T."/>
            <person name="Kaczynski Z."/>
            <person name="Czerwicka M."/>
            <person name="Jafra S."/>
        </authorList>
    </citation>
    <scope>NUCLEOTIDE SEQUENCE [LARGE SCALE GENOMIC DNA]</scope>
    <source>
        <strain evidence="5 6">PR17</strain>
    </source>
</reference>
<dbReference type="PANTHER" id="PTHR45138">
    <property type="entry name" value="REGULATORY COMPONENTS OF SENSORY TRANSDUCTION SYSTEM"/>
    <property type="match status" value="1"/>
</dbReference>
<keyword evidence="3" id="KW-1133">Transmembrane helix</keyword>
<dbReference type="EMBL" id="NNRK01000030">
    <property type="protein sequence ID" value="OYR12133.1"/>
    <property type="molecule type" value="Genomic_DNA"/>
</dbReference>
<dbReference type="OrthoDB" id="9812260at2"/>
<keyword evidence="6" id="KW-1185">Reference proteome</keyword>
<dbReference type="EC" id="2.7.7.65" evidence="1"/>
<feature type="transmembrane region" description="Helical" evidence="3">
    <location>
        <begin position="122"/>
        <end position="140"/>
    </location>
</feature>
<feature type="transmembrane region" description="Helical" evidence="3">
    <location>
        <begin position="96"/>
        <end position="116"/>
    </location>
</feature>
<feature type="transmembrane region" description="Helical" evidence="3">
    <location>
        <begin position="39"/>
        <end position="61"/>
    </location>
</feature>
<comment type="caution">
    <text evidence="5">The sequence shown here is derived from an EMBL/GenBank/DDBJ whole genome shotgun (WGS) entry which is preliminary data.</text>
</comment>
<dbReference type="CDD" id="cd01949">
    <property type="entry name" value="GGDEF"/>
    <property type="match status" value="1"/>
</dbReference>
<feature type="transmembrane region" description="Helical" evidence="3">
    <location>
        <begin position="152"/>
        <end position="172"/>
    </location>
</feature>
<dbReference type="PROSITE" id="PS50887">
    <property type="entry name" value="GGDEF"/>
    <property type="match status" value="1"/>
</dbReference>
<evidence type="ECO:0000259" key="4">
    <source>
        <dbReference type="PROSITE" id="PS50887"/>
    </source>
</evidence>